<feature type="binding site" evidence="11">
    <location>
        <position position="60"/>
    </location>
    <ligand>
        <name>Mg(2+)</name>
        <dbReference type="ChEBI" id="CHEBI:18420"/>
    </ligand>
</feature>
<dbReference type="Gene3D" id="3.90.470.20">
    <property type="entry name" value="4'-phosphopantetheinyl transferase domain"/>
    <property type="match status" value="1"/>
</dbReference>
<organism evidence="13 14">
    <name type="scientific">Priestia aryabhattai</name>
    <name type="common">Bacillus aryabhattai</name>
    <dbReference type="NCBI Taxonomy" id="412384"/>
    <lineage>
        <taxon>Bacteria</taxon>
        <taxon>Bacillati</taxon>
        <taxon>Bacillota</taxon>
        <taxon>Bacilli</taxon>
        <taxon>Bacillales</taxon>
        <taxon>Bacillaceae</taxon>
        <taxon>Priestia</taxon>
    </lineage>
</organism>
<dbReference type="InterPro" id="IPR008278">
    <property type="entry name" value="4-PPantetheinyl_Trfase_dom"/>
</dbReference>
<dbReference type="EMBL" id="JACJHT010000017">
    <property type="protein sequence ID" value="MBA9042781.1"/>
    <property type="molecule type" value="Genomic_DNA"/>
</dbReference>
<dbReference type="EC" id="2.7.8.7" evidence="11"/>
<evidence type="ECO:0000259" key="12">
    <source>
        <dbReference type="PROSITE" id="PS50113"/>
    </source>
</evidence>
<dbReference type="PROSITE" id="PS50113">
    <property type="entry name" value="PAC"/>
    <property type="match status" value="1"/>
</dbReference>
<name>A0A7W3RHV5_PRIAR</name>
<dbReference type="SUPFAM" id="SSF56214">
    <property type="entry name" value="4'-phosphopantetheinyl transferase"/>
    <property type="match status" value="1"/>
</dbReference>
<evidence type="ECO:0000256" key="3">
    <source>
        <dbReference type="ARBA" id="ARBA00022490"/>
    </source>
</evidence>
<dbReference type="PANTHER" id="PTHR12215">
    <property type="entry name" value="PHOSPHOPANTETHEINE TRANSFERASE"/>
    <property type="match status" value="1"/>
</dbReference>
<evidence type="ECO:0000256" key="11">
    <source>
        <dbReference type="HAMAP-Rule" id="MF_00101"/>
    </source>
</evidence>
<proteinExistence type="inferred from homology"/>
<accession>A0A7W3RHV5</accession>
<dbReference type="GO" id="GO:0019878">
    <property type="term" value="P:lysine biosynthetic process via aminoadipic acid"/>
    <property type="evidence" value="ECO:0007669"/>
    <property type="project" value="TreeGrafter"/>
</dbReference>
<keyword evidence="10 11" id="KW-0275">Fatty acid biosynthesis</keyword>
<comment type="caution">
    <text evidence="13">The sequence shown here is derived from an EMBL/GenBank/DDBJ whole genome shotgun (WGS) entry which is preliminary data.</text>
</comment>
<dbReference type="GO" id="GO:0005829">
    <property type="term" value="C:cytosol"/>
    <property type="evidence" value="ECO:0007669"/>
    <property type="project" value="TreeGrafter"/>
</dbReference>
<evidence type="ECO:0000256" key="5">
    <source>
        <dbReference type="ARBA" id="ARBA00022679"/>
    </source>
</evidence>
<keyword evidence="4 11" id="KW-0444">Lipid biosynthesis</keyword>
<evidence type="ECO:0000256" key="2">
    <source>
        <dbReference type="ARBA" id="ARBA00010990"/>
    </source>
</evidence>
<dbReference type="InterPro" id="IPR050559">
    <property type="entry name" value="P-Pant_transferase_sf"/>
</dbReference>
<protein>
    <recommendedName>
        <fullName evidence="11">Holo-[acyl-carrier-protein] synthase</fullName>
        <shortName evidence="11">Holo-ACP synthase</shortName>
        <ecNumber evidence="11">2.7.8.7</ecNumber>
    </recommendedName>
    <alternativeName>
        <fullName evidence="11">4'-phosphopantetheinyl transferase AcpS</fullName>
    </alternativeName>
</protein>
<evidence type="ECO:0000256" key="4">
    <source>
        <dbReference type="ARBA" id="ARBA00022516"/>
    </source>
</evidence>
<evidence type="ECO:0000256" key="8">
    <source>
        <dbReference type="ARBA" id="ARBA00022842"/>
    </source>
</evidence>
<evidence type="ECO:0000256" key="7">
    <source>
        <dbReference type="ARBA" id="ARBA00022832"/>
    </source>
</evidence>
<reference evidence="13" key="1">
    <citation type="submission" date="2020-08" db="EMBL/GenBank/DDBJ databases">
        <title>Functional genomics of gut bacteria from endangered species of beetles.</title>
        <authorList>
            <person name="Carlos-Shanley C."/>
        </authorList>
    </citation>
    <scope>NUCLEOTIDE SEQUENCE [LARGE SCALE GENOMIC DNA]</scope>
    <source>
        <strain evidence="13">S00060</strain>
    </source>
</reference>
<evidence type="ECO:0000313" key="14">
    <source>
        <dbReference type="Proteomes" id="UP000543174"/>
    </source>
</evidence>
<feature type="binding site" evidence="11">
    <location>
        <position position="10"/>
    </location>
    <ligand>
        <name>Mg(2+)</name>
        <dbReference type="ChEBI" id="CHEBI:18420"/>
    </ligand>
</feature>
<dbReference type="GO" id="GO:0006633">
    <property type="term" value="P:fatty acid biosynthetic process"/>
    <property type="evidence" value="ECO:0007669"/>
    <property type="project" value="UniProtKB-UniRule"/>
</dbReference>
<comment type="function">
    <text evidence="11">Transfers the 4'-phosphopantetheine moiety from coenzyme A to a Ser of acyl-carrier-protein.</text>
</comment>
<gene>
    <name evidence="11" type="primary">acpS</name>
    <name evidence="13" type="ORF">HNP21_005919</name>
</gene>
<dbReference type="InterPro" id="IPR037143">
    <property type="entry name" value="4-PPantetheinyl_Trfase_dom_sf"/>
</dbReference>
<keyword evidence="5 11" id="KW-0808">Transferase</keyword>
<evidence type="ECO:0000256" key="1">
    <source>
        <dbReference type="ARBA" id="ARBA00001946"/>
    </source>
</evidence>
<keyword evidence="7 11" id="KW-0276">Fatty acid metabolism</keyword>
<evidence type="ECO:0000256" key="10">
    <source>
        <dbReference type="ARBA" id="ARBA00023160"/>
    </source>
</evidence>
<dbReference type="GO" id="GO:0000287">
    <property type="term" value="F:magnesium ion binding"/>
    <property type="evidence" value="ECO:0007669"/>
    <property type="project" value="UniProtKB-UniRule"/>
</dbReference>
<dbReference type="NCBIfam" id="TIGR00556">
    <property type="entry name" value="pantethn_trn"/>
    <property type="match status" value="1"/>
</dbReference>
<keyword evidence="6 11" id="KW-0479">Metal-binding</keyword>
<keyword evidence="3 11" id="KW-0963">Cytoplasm</keyword>
<dbReference type="PANTHER" id="PTHR12215:SF10">
    <property type="entry name" value="L-AMINOADIPATE-SEMIALDEHYDE DEHYDROGENASE-PHOSPHOPANTETHEINYL TRANSFERASE"/>
    <property type="match status" value="1"/>
</dbReference>
<comment type="cofactor">
    <cofactor evidence="1 11">
        <name>Mg(2+)</name>
        <dbReference type="ChEBI" id="CHEBI:18420"/>
    </cofactor>
</comment>
<dbReference type="Proteomes" id="UP000543174">
    <property type="component" value="Unassembled WGS sequence"/>
</dbReference>
<comment type="similarity">
    <text evidence="11">Belongs to the P-Pant transferase superfamily. AcpS family.</text>
</comment>
<sequence>MKMIIGTGIDITELERIEKMVQRQSAFVTRILTKNERERYEKLSSRRKVEFLAGRFAVKEAYSKALGTGIGKDFSFQDIEIMNDERGKPYIVTKQPLDASVHVSISHSAHYAIAQVIIERLSS</sequence>
<keyword evidence="9 11" id="KW-0443">Lipid metabolism</keyword>
<dbReference type="Pfam" id="PF01648">
    <property type="entry name" value="ACPS"/>
    <property type="match status" value="1"/>
</dbReference>
<dbReference type="NCBIfam" id="TIGR00516">
    <property type="entry name" value="acpS"/>
    <property type="match status" value="1"/>
</dbReference>
<comment type="subcellular location">
    <subcellularLocation>
        <location evidence="11">Cytoplasm</location>
    </subcellularLocation>
</comment>
<comment type="similarity">
    <text evidence="2">Belongs to the P-Pant transferase superfamily. Gsp/Sfp/HetI/AcpT family.</text>
</comment>
<dbReference type="HAMAP" id="MF_00101">
    <property type="entry name" value="AcpS"/>
    <property type="match status" value="1"/>
</dbReference>
<dbReference type="AlphaFoldDB" id="A0A7W3RHV5"/>
<keyword evidence="8 11" id="KW-0460">Magnesium</keyword>
<evidence type="ECO:0000313" key="13">
    <source>
        <dbReference type="EMBL" id="MBA9042781.1"/>
    </source>
</evidence>
<comment type="catalytic activity">
    <reaction evidence="11">
        <text>apo-[ACP] + CoA = holo-[ACP] + adenosine 3',5'-bisphosphate + H(+)</text>
        <dbReference type="Rhea" id="RHEA:12068"/>
        <dbReference type="Rhea" id="RHEA-COMP:9685"/>
        <dbReference type="Rhea" id="RHEA-COMP:9690"/>
        <dbReference type="ChEBI" id="CHEBI:15378"/>
        <dbReference type="ChEBI" id="CHEBI:29999"/>
        <dbReference type="ChEBI" id="CHEBI:57287"/>
        <dbReference type="ChEBI" id="CHEBI:58343"/>
        <dbReference type="ChEBI" id="CHEBI:64479"/>
        <dbReference type="EC" id="2.7.8.7"/>
    </reaction>
</comment>
<evidence type="ECO:0000256" key="9">
    <source>
        <dbReference type="ARBA" id="ARBA00023098"/>
    </source>
</evidence>
<dbReference type="GO" id="GO:0008897">
    <property type="term" value="F:holo-[acyl-carrier-protein] synthase activity"/>
    <property type="evidence" value="ECO:0007669"/>
    <property type="project" value="UniProtKB-UniRule"/>
</dbReference>
<evidence type="ECO:0000256" key="6">
    <source>
        <dbReference type="ARBA" id="ARBA00022723"/>
    </source>
</evidence>
<dbReference type="InterPro" id="IPR000700">
    <property type="entry name" value="PAS-assoc_C"/>
</dbReference>
<dbReference type="InterPro" id="IPR002582">
    <property type="entry name" value="ACPS"/>
</dbReference>
<feature type="domain" description="PAC" evidence="12">
    <location>
        <begin position="1"/>
        <end position="23"/>
    </location>
</feature>
<dbReference type="InterPro" id="IPR004568">
    <property type="entry name" value="Ppantetheine-prot_Trfase_dom"/>
</dbReference>
<keyword evidence="14" id="KW-1185">Reference proteome</keyword>